<organism evidence="1 2">
    <name type="scientific">Amanita thiersii Skay4041</name>
    <dbReference type="NCBI Taxonomy" id="703135"/>
    <lineage>
        <taxon>Eukaryota</taxon>
        <taxon>Fungi</taxon>
        <taxon>Dikarya</taxon>
        <taxon>Basidiomycota</taxon>
        <taxon>Agaricomycotina</taxon>
        <taxon>Agaricomycetes</taxon>
        <taxon>Agaricomycetidae</taxon>
        <taxon>Agaricales</taxon>
        <taxon>Pluteineae</taxon>
        <taxon>Amanitaceae</taxon>
        <taxon>Amanita</taxon>
    </lineage>
</organism>
<dbReference type="EMBL" id="KZ302230">
    <property type="protein sequence ID" value="PFH46131.1"/>
    <property type="molecule type" value="Genomic_DNA"/>
</dbReference>
<reference evidence="1 2" key="1">
    <citation type="submission" date="2014-02" db="EMBL/GenBank/DDBJ databases">
        <title>Transposable element dynamics among asymbiotic and ectomycorrhizal Amanita fungi.</title>
        <authorList>
            <consortium name="DOE Joint Genome Institute"/>
            <person name="Hess J."/>
            <person name="Skrede I."/>
            <person name="Wolfe B."/>
            <person name="LaButti K."/>
            <person name="Ohm R.A."/>
            <person name="Grigoriev I.V."/>
            <person name="Pringle A."/>
        </authorList>
    </citation>
    <scope>NUCLEOTIDE SEQUENCE [LARGE SCALE GENOMIC DNA]</scope>
    <source>
        <strain evidence="1 2">SKay4041</strain>
    </source>
</reference>
<name>A0A2A9NCZ5_9AGAR</name>
<keyword evidence="2" id="KW-1185">Reference proteome</keyword>
<proteinExistence type="predicted"/>
<sequence length="62" mass="6888">MALKSGIEGSSLPSAFTISKPQAMTESCLPVSLGLSLHRRILFQGIRLPHKHLFRMWIRGAN</sequence>
<evidence type="ECO:0000313" key="1">
    <source>
        <dbReference type="EMBL" id="PFH46131.1"/>
    </source>
</evidence>
<protein>
    <submittedName>
        <fullName evidence="1">Uncharacterized protein</fullName>
    </submittedName>
</protein>
<dbReference type="Proteomes" id="UP000242287">
    <property type="component" value="Unassembled WGS sequence"/>
</dbReference>
<evidence type="ECO:0000313" key="2">
    <source>
        <dbReference type="Proteomes" id="UP000242287"/>
    </source>
</evidence>
<dbReference type="AlphaFoldDB" id="A0A2A9NCZ5"/>
<gene>
    <name evidence="1" type="ORF">AMATHDRAFT_70578</name>
</gene>
<accession>A0A2A9NCZ5</accession>